<sequence length="268" mass="30989">MRVLEFKEDWGDPESDFKFQRTIVVYEEDGYLYRSFSRQRYESAADIRFVDLYSTNMIRGRIYPGFDEAFTKAEGSPEHLATLHFKAPSLSLYTPRNPGLIAETWHTEVTICELLRKNPHPNIATYHGCSVSENGEIRGVYFTYYAQTLMDRVNPTRLSKYEFAYDNIEPDRAQVDRWVQGIQSGLNHLHSLGIVHNDINPNNIMFEGDTPVIIDFDSARVIGCDLTWVKQTDGWFSQKINRALPSNDNAALQEIKLWLLGDAEQFQF</sequence>
<dbReference type="InterPro" id="IPR011009">
    <property type="entry name" value="Kinase-like_dom_sf"/>
</dbReference>
<evidence type="ECO:0000313" key="2">
    <source>
        <dbReference type="EMBL" id="CAG8274328.1"/>
    </source>
</evidence>
<dbReference type="GO" id="GO:0004672">
    <property type="term" value="F:protein kinase activity"/>
    <property type="evidence" value="ECO:0007669"/>
    <property type="project" value="InterPro"/>
</dbReference>
<dbReference type="Proteomes" id="UP001152592">
    <property type="component" value="Unassembled WGS sequence"/>
</dbReference>
<reference evidence="2" key="1">
    <citation type="submission" date="2021-07" db="EMBL/GenBank/DDBJ databases">
        <authorList>
            <person name="Branca A.L. A."/>
        </authorList>
    </citation>
    <scope>NUCLEOTIDE SEQUENCE</scope>
</reference>
<evidence type="ECO:0000259" key="1">
    <source>
        <dbReference type="PROSITE" id="PS50011"/>
    </source>
</evidence>
<dbReference type="PANTHER" id="PTHR48011:SF84">
    <property type="entry name" value="KINASE, PUTATIVE-RELATED"/>
    <property type="match status" value="1"/>
</dbReference>
<comment type="caution">
    <text evidence="2">The sequence shown here is derived from an EMBL/GenBank/DDBJ whole genome shotgun (WGS) entry which is preliminary data.</text>
</comment>
<gene>
    <name evidence="2" type="ORF">PSALAMII_LOCUS1241</name>
</gene>
<dbReference type="Gene3D" id="1.10.510.10">
    <property type="entry name" value="Transferase(Phosphotransferase) domain 1"/>
    <property type="match status" value="1"/>
</dbReference>
<dbReference type="GO" id="GO:0007165">
    <property type="term" value="P:signal transduction"/>
    <property type="evidence" value="ECO:0007669"/>
    <property type="project" value="TreeGrafter"/>
</dbReference>
<dbReference type="SUPFAM" id="SSF56112">
    <property type="entry name" value="Protein kinase-like (PK-like)"/>
    <property type="match status" value="1"/>
</dbReference>
<organism evidence="2 3">
    <name type="scientific">Penicillium salamii</name>
    <dbReference type="NCBI Taxonomy" id="1612424"/>
    <lineage>
        <taxon>Eukaryota</taxon>
        <taxon>Fungi</taxon>
        <taxon>Dikarya</taxon>
        <taxon>Ascomycota</taxon>
        <taxon>Pezizomycotina</taxon>
        <taxon>Eurotiomycetes</taxon>
        <taxon>Eurotiomycetidae</taxon>
        <taxon>Eurotiales</taxon>
        <taxon>Aspergillaceae</taxon>
        <taxon>Penicillium</taxon>
    </lineage>
</organism>
<protein>
    <recommendedName>
        <fullName evidence="1">Protein kinase domain-containing protein</fullName>
    </recommendedName>
</protein>
<dbReference type="InterPro" id="IPR000719">
    <property type="entry name" value="Prot_kinase_dom"/>
</dbReference>
<dbReference type="EMBL" id="CAJVPD010000055">
    <property type="protein sequence ID" value="CAG8274328.1"/>
    <property type="molecule type" value="Genomic_DNA"/>
</dbReference>
<dbReference type="GO" id="GO:0005524">
    <property type="term" value="F:ATP binding"/>
    <property type="evidence" value="ECO:0007669"/>
    <property type="project" value="InterPro"/>
</dbReference>
<proteinExistence type="predicted"/>
<accession>A0A9W4IGN3</accession>
<feature type="domain" description="Protein kinase" evidence="1">
    <location>
        <begin position="38"/>
        <end position="268"/>
    </location>
</feature>
<evidence type="ECO:0000313" key="3">
    <source>
        <dbReference type="Proteomes" id="UP001152592"/>
    </source>
</evidence>
<dbReference type="Pfam" id="PF00069">
    <property type="entry name" value="Pkinase"/>
    <property type="match status" value="1"/>
</dbReference>
<dbReference type="PROSITE" id="PS50011">
    <property type="entry name" value="PROTEIN_KINASE_DOM"/>
    <property type="match status" value="1"/>
</dbReference>
<dbReference type="AlphaFoldDB" id="A0A9W4IGN3"/>
<name>A0A9W4IGN3_9EURO</name>
<dbReference type="PANTHER" id="PTHR48011">
    <property type="entry name" value="CCR4-NOT TRANSCRIPTIONAL COMPLEX SUBUNIT CAF120-RELATED"/>
    <property type="match status" value="1"/>
</dbReference>
<dbReference type="OrthoDB" id="48317at2759"/>
<dbReference type="InterPro" id="IPR052751">
    <property type="entry name" value="Plant_MAPKKK"/>
</dbReference>